<keyword evidence="1" id="KW-0812">Transmembrane</keyword>
<dbReference type="EMBL" id="CABFNQ020000614">
    <property type="protein sequence ID" value="CAH0020096.1"/>
    <property type="molecule type" value="Genomic_DNA"/>
</dbReference>
<proteinExistence type="predicted"/>
<evidence type="ECO:0000313" key="2">
    <source>
        <dbReference type="EMBL" id="CAH0020096.1"/>
    </source>
</evidence>
<keyword evidence="3" id="KW-1185">Reference proteome</keyword>
<name>A0A9N9VE57_9HYPO</name>
<keyword evidence="1" id="KW-1133">Transmembrane helix</keyword>
<sequence>MNNTTSGIYSNDQMRKWDAIVRSGWPVVISSNSWAISIALITLLYQLVAARLFRPYAMGLFWLLSEDHRAWDVDQVRVAMANTMSPLTALLSKPAYRILISSFSTKYRLARSIALLWLLGALSLAREIPVVQGVPGSTDDCILMPNFTNWMASAQYDGLLSVDMLRSADVDRYNYTATNAASVGLPNNKDRVVISSDCPEWAPICDRSNPLRIDIDFWLKQSDLGIGSRARSEHVEFGVLNTCYKLEIRTKVLQTEEDGTNIYGLLYGTDHNLSDFVTDKVNPGKEAFGYGYNLFPHFNTSGDSTKPLWTPNDTLAHYGDRTLLFYHLGGIFSPSPSSDPIFGTNTTPIEEHYIYLHRVIPVICNTSYAYCPREGGDCFSLGGTDAVGKYSKSKGLGFLELMWANTWISLFSTVTHSSESVYASRTLSFGTTQLAPGEVSGHAEIIRLVLASRVLLLTSAKRAVSDWRRYVSWSLPEQTTKKTESLLETCRLTLMEDPAHITTSARALLIVVLIGSVPLLLSFTGPMLRYFLWRRLCVFTIRWRLRTAPHLHRTTLERGDPDRFWPGDVADEWPVGRGCADEVGLVESYTGYHAVYRPDAELRYMPKHRPRRADV</sequence>
<accession>A0A9N9VE57</accession>
<dbReference type="OrthoDB" id="5015216at2759"/>
<keyword evidence="1" id="KW-0472">Membrane</keyword>
<evidence type="ECO:0000313" key="3">
    <source>
        <dbReference type="Proteomes" id="UP000696573"/>
    </source>
</evidence>
<protein>
    <submittedName>
        <fullName evidence="2">Uncharacterized protein</fullName>
    </submittedName>
</protein>
<comment type="caution">
    <text evidence="2">The sequence shown here is derived from an EMBL/GenBank/DDBJ whole genome shotgun (WGS) entry which is preliminary data.</text>
</comment>
<reference evidence="2" key="1">
    <citation type="submission" date="2021-10" db="EMBL/GenBank/DDBJ databases">
        <authorList>
            <person name="Piombo E."/>
        </authorList>
    </citation>
    <scope>NUCLEOTIDE SEQUENCE</scope>
</reference>
<dbReference type="AlphaFoldDB" id="A0A9N9VE57"/>
<feature type="transmembrane region" description="Helical" evidence="1">
    <location>
        <begin position="507"/>
        <end position="532"/>
    </location>
</feature>
<evidence type="ECO:0000256" key="1">
    <source>
        <dbReference type="SAM" id="Phobius"/>
    </source>
</evidence>
<gene>
    <name evidence="2" type="ORF">CRHIZ90672A_00018530</name>
</gene>
<organism evidence="2 3">
    <name type="scientific">Clonostachys rhizophaga</name>
    <dbReference type="NCBI Taxonomy" id="160324"/>
    <lineage>
        <taxon>Eukaryota</taxon>
        <taxon>Fungi</taxon>
        <taxon>Dikarya</taxon>
        <taxon>Ascomycota</taxon>
        <taxon>Pezizomycotina</taxon>
        <taxon>Sordariomycetes</taxon>
        <taxon>Hypocreomycetidae</taxon>
        <taxon>Hypocreales</taxon>
        <taxon>Bionectriaceae</taxon>
        <taxon>Clonostachys</taxon>
    </lineage>
</organism>
<dbReference type="Proteomes" id="UP000696573">
    <property type="component" value="Unassembled WGS sequence"/>
</dbReference>